<feature type="transmembrane region" description="Helical" evidence="1">
    <location>
        <begin position="551"/>
        <end position="570"/>
    </location>
</feature>
<keyword evidence="1" id="KW-0472">Membrane</keyword>
<comment type="caution">
    <text evidence="2">The sequence shown here is derived from an EMBL/GenBank/DDBJ whole genome shotgun (WGS) entry which is preliminary data.</text>
</comment>
<name>A0A8J2L6C2_9HEXA</name>
<proteinExistence type="predicted"/>
<dbReference type="EMBL" id="CAJVCH010539690">
    <property type="protein sequence ID" value="CAG7826417.1"/>
    <property type="molecule type" value="Genomic_DNA"/>
</dbReference>
<evidence type="ECO:0000256" key="1">
    <source>
        <dbReference type="SAM" id="Phobius"/>
    </source>
</evidence>
<protein>
    <submittedName>
        <fullName evidence="2">Uncharacterized protein</fullName>
    </submittedName>
</protein>
<organism evidence="2 3">
    <name type="scientific">Allacma fusca</name>
    <dbReference type="NCBI Taxonomy" id="39272"/>
    <lineage>
        <taxon>Eukaryota</taxon>
        <taxon>Metazoa</taxon>
        <taxon>Ecdysozoa</taxon>
        <taxon>Arthropoda</taxon>
        <taxon>Hexapoda</taxon>
        <taxon>Collembola</taxon>
        <taxon>Symphypleona</taxon>
        <taxon>Sminthuridae</taxon>
        <taxon>Allacma</taxon>
    </lineage>
</organism>
<keyword evidence="3" id="KW-1185">Reference proteome</keyword>
<evidence type="ECO:0000313" key="3">
    <source>
        <dbReference type="Proteomes" id="UP000708208"/>
    </source>
</evidence>
<feature type="transmembrane region" description="Helical" evidence="1">
    <location>
        <begin position="112"/>
        <end position="136"/>
    </location>
</feature>
<keyword evidence="1" id="KW-1133">Transmembrane helix</keyword>
<feature type="non-terminal residue" evidence="2">
    <location>
        <position position="733"/>
    </location>
</feature>
<dbReference type="AlphaFoldDB" id="A0A8J2L6C2"/>
<keyword evidence="1" id="KW-0812">Transmembrane</keyword>
<feature type="non-terminal residue" evidence="2">
    <location>
        <position position="1"/>
    </location>
</feature>
<evidence type="ECO:0000313" key="2">
    <source>
        <dbReference type="EMBL" id="CAG7826417.1"/>
    </source>
</evidence>
<gene>
    <name evidence="2" type="ORF">AFUS01_LOCUS36470</name>
</gene>
<accession>A0A8J2L6C2</accession>
<feature type="transmembrane region" description="Helical" evidence="1">
    <location>
        <begin position="490"/>
        <end position="513"/>
    </location>
</feature>
<reference evidence="2" key="1">
    <citation type="submission" date="2021-06" db="EMBL/GenBank/DDBJ databases">
        <authorList>
            <person name="Hodson N. C."/>
            <person name="Mongue J. A."/>
            <person name="Jaron S. K."/>
        </authorList>
    </citation>
    <scope>NUCLEOTIDE SEQUENCE</scope>
</reference>
<dbReference type="Proteomes" id="UP000708208">
    <property type="component" value="Unassembled WGS sequence"/>
</dbReference>
<sequence length="733" mass="83900">FITYDACRQYQLKSLRYNFYQIENSYLSQHIFSLISPIKYVMNFHQDLKDENSFKPFWHVQKKMSQKTVEKITSLETSTVVSAWRPEKIWVRNVEFTTVQASAPQPTYLNGALIGVTVVAGIIFFLVAALLIYVVIHAKSSSRQSTTDEDDDVFEEDEIIPVRKKRSLPVIRFDVESDKHFPNQAAPPLETNLPALTQRLTHCIINIVQLTHLNDYRRIETPFLLRTYIEHNKGVYKPPVGLLEHVHVFKERNLRCVVHIFKVQELASQELGIEFPSWELKSAWNQHVLMEITVSNLVILIGQNSKMTDELNHLLTEILRKSLYVPVFILFPEVRPTHSQYLGYSVCLHRKKCLKVFECSEEDCLESIWGKLKEMTNIGKQIFWRRSIFDVGGPNMWTISGTPLQHRNPWKLFDSLFSFLTVDLDRNVSQIHYTYANFVLVVFIGQAGRFGQGFTEFRVSHTPGFNFITTDSVYSTSFELTLYINPFDPTIWLCIGLTILSIVLIILSGSLFLGDRNAEGSFIITLKLWGHLLEQGGFIINPNTKISKSQFVTVISVIWILTAVVLSNGYKAFLKTVFVTQNELLTKWSSLEELRNFTFVLPMNIDVTEFNHDSKTSKNFFSKPRLKRTVNLVRNSNQNQNLNLIQNPSVMGSILTPGTSRFPDNVILPPYGNPQLDECMYECDISYNQVRYGKRLSSAGLRSSSVIVGVGWGSWQKVSLGLESVLVSDVGDG</sequence>